<dbReference type="AlphaFoldDB" id="A0AB40AKK3"/>
<keyword evidence="2" id="KW-1185">Reference proteome</keyword>
<dbReference type="GeneID" id="120250843"/>
<sequence length="374" mass="43001">MRLEDLIVNNSWNIEAINCLFGNNWNSPILSHGKICFEEASHWIWLPASSSTNLSSKIYSFLNSSHLNWTDWNGWSNIWKLNVTPKVKMFIWLLIHGKIKTFEFLYRMNLGPPNSCIFCGLVLESTEHLFSKCHITARIWKRVECLANIKINLVDIFNNGQWLDFYIHSNSKFLASIIAATCWQIWKCRCNCIFKQDNLDINKATNLAFMHVKEFSFSPANHRMQIYVMQNRPSPGSLGIFLAAAWNVVTGYGPSRFDGALELESRALHLALSHSINALVRCSDIYISSAGLWRNIHNVAEHISWLQQDFIMDVKLLLQQLGHPHIDLIPYQWNCIATGLAGHGLQLTQLSLFHRGTEKPNWLMKSFSRAAFSF</sequence>
<dbReference type="Pfam" id="PF13966">
    <property type="entry name" value="zf-RVT"/>
    <property type="match status" value="1"/>
</dbReference>
<dbReference type="Proteomes" id="UP001515500">
    <property type="component" value="Chromosome 3"/>
</dbReference>
<organism evidence="2 3">
    <name type="scientific">Dioscorea cayennensis subsp. rotundata</name>
    <name type="common">White Guinea yam</name>
    <name type="synonym">Dioscorea rotundata</name>
    <dbReference type="NCBI Taxonomy" id="55577"/>
    <lineage>
        <taxon>Eukaryota</taxon>
        <taxon>Viridiplantae</taxon>
        <taxon>Streptophyta</taxon>
        <taxon>Embryophyta</taxon>
        <taxon>Tracheophyta</taxon>
        <taxon>Spermatophyta</taxon>
        <taxon>Magnoliopsida</taxon>
        <taxon>Liliopsida</taxon>
        <taxon>Dioscoreales</taxon>
        <taxon>Dioscoreaceae</taxon>
        <taxon>Dioscorea</taxon>
    </lineage>
</organism>
<evidence type="ECO:0000259" key="1">
    <source>
        <dbReference type="Pfam" id="PF13966"/>
    </source>
</evidence>
<gene>
    <name evidence="3" type="primary">LOC120250843</name>
</gene>
<dbReference type="InterPro" id="IPR026960">
    <property type="entry name" value="RVT-Znf"/>
</dbReference>
<evidence type="ECO:0000313" key="2">
    <source>
        <dbReference type="Proteomes" id="UP001515500"/>
    </source>
</evidence>
<evidence type="ECO:0000313" key="3">
    <source>
        <dbReference type="RefSeq" id="XP_039115505.1"/>
    </source>
</evidence>
<proteinExistence type="predicted"/>
<dbReference type="RefSeq" id="XP_039115505.1">
    <property type="nucleotide sequence ID" value="XM_039259571.1"/>
</dbReference>
<reference evidence="3" key="1">
    <citation type="submission" date="2025-08" db="UniProtKB">
        <authorList>
            <consortium name="RefSeq"/>
        </authorList>
    </citation>
    <scope>IDENTIFICATION</scope>
</reference>
<feature type="domain" description="Reverse transcriptase zinc-binding" evidence="1">
    <location>
        <begin position="56"/>
        <end position="140"/>
    </location>
</feature>
<protein>
    <submittedName>
        <fullName evidence="3">Uncharacterized protein LOC120250843</fullName>
    </submittedName>
</protein>
<accession>A0AB40AKK3</accession>
<name>A0AB40AKK3_DIOCR</name>